<dbReference type="PANTHER" id="PTHR46599:SF3">
    <property type="entry name" value="PIGGYBAC TRANSPOSABLE ELEMENT-DERIVED PROTEIN 4"/>
    <property type="match status" value="1"/>
</dbReference>
<feature type="region of interest" description="Disordered" evidence="1">
    <location>
        <begin position="1"/>
        <end position="123"/>
    </location>
</feature>
<evidence type="ECO:0000313" key="4">
    <source>
        <dbReference type="RefSeq" id="XP_022828680.1"/>
    </source>
</evidence>
<feature type="compositionally biased region" description="Polar residues" evidence="1">
    <location>
        <begin position="1"/>
        <end position="12"/>
    </location>
</feature>
<dbReference type="PANTHER" id="PTHR46599">
    <property type="entry name" value="PIGGYBAC TRANSPOSABLE ELEMENT-DERIVED PROTEIN 4"/>
    <property type="match status" value="1"/>
</dbReference>
<evidence type="ECO:0000259" key="2">
    <source>
        <dbReference type="Pfam" id="PF13843"/>
    </source>
</evidence>
<dbReference type="CDD" id="cd23020">
    <property type="entry name" value="zf-HIT"/>
    <property type="match status" value="1"/>
</dbReference>
<feature type="compositionally biased region" description="Polar residues" evidence="1">
    <location>
        <begin position="45"/>
        <end position="56"/>
    </location>
</feature>
<dbReference type="InterPro" id="IPR029526">
    <property type="entry name" value="PGBD"/>
</dbReference>
<dbReference type="Proteomes" id="UP000301870">
    <property type="component" value="Chromosome 26"/>
</dbReference>
<organism evidence="3 4">
    <name type="scientific">Spodoptera litura</name>
    <name type="common">Asian cotton leafworm</name>
    <dbReference type="NCBI Taxonomy" id="69820"/>
    <lineage>
        <taxon>Eukaryota</taxon>
        <taxon>Metazoa</taxon>
        <taxon>Ecdysozoa</taxon>
        <taxon>Arthropoda</taxon>
        <taxon>Hexapoda</taxon>
        <taxon>Insecta</taxon>
        <taxon>Pterygota</taxon>
        <taxon>Neoptera</taxon>
        <taxon>Endopterygota</taxon>
        <taxon>Lepidoptera</taxon>
        <taxon>Glossata</taxon>
        <taxon>Ditrysia</taxon>
        <taxon>Noctuoidea</taxon>
        <taxon>Noctuidae</taxon>
        <taxon>Amphipyrinae</taxon>
        <taxon>Spodoptera</taxon>
    </lineage>
</organism>
<dbReference type="Pfam" id="PF13843">
    <property type="entry name" value="DDE_Tnp_1_7"/>
    <property type="match status" value="1"/>
</dbReference>
<name>A0A9J7IZ96_SPOLT</name>
<evidence type="ECO:0000256" key="1">
    <source>
        <dbReference type="SAM" id="MobiDB-lite"/>
    </source>
</evidence>
<gene>
    <name evidence="4" type="primary">LOC111358029</name>
</gene>
<dbReference type="GeneID" id="111358029"/>
<accession>A0A9J7IZ96</accession>
<evidence type="ECO:0000313" key="3">
    <source>
        <dbReference type="Proteomes" id="UP000301870"/>
    </source>
</evidence>
<keyword evidence="3" id="KW-1185">Reference proteome</keyword>
<reference evidence="4" key="1">
    <citation type="submission" date="2025-08" db="UniProtKB">
        <authorList>
            <consortium name="RefSeq"/>
        </authorList>
    </citation>
    <scope>IDENTIFICATION</scope>
    <source>
        <strain evidence="4">Ishihara</strain>
        <tissue evidence="4">Whole body</tissue>
    </source>
</reference>
<feature type="compositionally biased region" description="Basic and acidic residues" evidence="1">
    <location>
        <begin position="174"/>
        <end position="192"/>
    </location>
</feature>
<proteinExistence type="predicted"/>
<feature type="domain" description="PiggyBac transposable element-derived protein" evidence="2">
    <location>
        <begin position="332"/>
        <end position="702"/>
    </location>
</feature>
<sequence>MSNWRVNGQPPTDFQYLLYDEEDPDVEEEIGDENEEFFDDENEVSQANVYRSSAPTSMDEHGEGLPEQSPLPEAPSYSPLSSPGRPTRRLPRTDSSPRPSASHDRSRSPIHLNTTLQESVLVPEPMQPTVIRIFGENGQPLDAKFIVEADDGNMDVVMEEIFLSPDAHVLYVSPEEREMNESGRNERESSERRKSKRQGGRSCVRGQNVGERGHPNRGQRGNYRWEVGHPLNEIWTNDEDVPPELVSLATDVLKRRQMRMEGVERTERDDEREINSWSENCDEFFDADDGADKLLRLEGQNLHFEWSTMESFQGQEEIFSPEHTGSVNVYNSAYDAFRSYWSDDVLGLIVDETNRYATKMSVAFQAEWYPTNVHVILCLFSFWMMLGIVRMPTIVSCFSLDPLLQTEVFRRIFTRKRYQMLSRALHFVDFDPTVNNYPNPSNISAASSYDPLYRLMPIITHLNSRFQANYILHKDICIDESLTLWKGKLHFRQYIQNKAAKFGIKTFELCESTTGYLWSFIVYAGKQCGDLQKSPGVLKSTAVVKKLISPLLNKGYRLFMDNWYNSPLLARFLKLNGTDCVGTLRSSRRDVPDIINKAPLKRGEFIARHSGDVSVLSWQDKKRVTMSSTCHGSATALPTVPSRQPHRPTPFKPQVVLDYNKFMGGVDMKDQMLEPYLIERKRCAKWYMKLFKRLLNVSILNSRILLESSLQKRHNHLVFRLSLVDSILTNHLSHCPQIRKFTVSASRSTHQQPQSIIRSAHWPVLLKQTECAVAANRNFRKRCVVCLKNKKSQKTPYCCDTCKVPLCVTNCFKLHHTSL</sequence>
<dbReference type="RefSeq" id="XP_022828680.1">
    <property type="nucleotide sequence ID" value="XM_022972912.1"/>
</dbReference>
<feature type="region of interest" description="Disordered" evidence="1">
    <location>
        <begin position="173"/>
        <end position="223"/>
    </location>
</feature>
<protein>
    <submittedName>
        <fullName evidence="4">PiggyBac transposable element-derived protein 4-like</fullName>
    </submittedName>
</protein>
<feature type="compositionally biased region" description="Acidic residues" evidence="1">
    <location>
        <begin position="19"/>
        <end position="43"/>
    </location>
</feature>
<dbReference type="KEGG" id="sliu:111358029"/>
<dbReference type="OrthoDB" id="123207at2759"/>
<dbReference type="AlphaFoldDB" id="A0A9J7IZ96"/>